<dbReference type="OrthoDB" id="2654667at2"/>
<evidence type="ECO:0000313" key="4">
    <source>
        <dbReference type="Proteomes" id="UP000076476"/>
    </source>
</evidence>
<name>A0A161ZWK3_9BACI</name>
<dbReference type="EMBL" id="LWBR01000005">
    <property type="protein sequence ID" value="KZN97857.1"/>
    <property type="molecule type" value="Genomic_DNA"/>
</dbReference>
<dbReference type="EMBL" id="CP017703">
    <property type="protein sequence ID" value="ASS89945.1"/>
    <property type="molecule type" value="Genomic_DNA"/>
</dbReference>
<evidence type="ECO:0000256" key="1">
    <source>
        <dbReference type="SAM" id="SignalP"/>
    </source>
</evidence>
<accession>A0A161ZWK3</accession>
<reference evidence="2 5" key="2">
    <citation type="submission" date="2016-10" db="EMBL/GenBank/DDBJ databases">
        <title>The whole genome sequencing and assembly of Aeribacillus pallidus KCTC3564 strain.</title>
        <authorList>
            <person name="Lee Y.-J."/>
            <person name="Park M.-K."/>
            <person name="Yi H."/>
            <person name="Bahn Y.-S."/>
            <person name="Kim J.F."/>
            <person name="Lee D.-W."/>
        </authorList>
    </citation>
    <scope>NUCLEOTIDE SEQUENCE [LARGE SCALE GENOMIC DNA]</scope>
    <source>
        <strain evidence="2 5">KCTC3564</strain>
    </source>
</reference>
<protein>
    <recommendedName>
        <fullName evidence="6">Lipoprotein</fullName>
    </recommendedName>
</protein>
<reference evidence="3 4" key="1">
    <citation type="submission" date="2016-04" db="EMBL/GenBank/DDBJ databases">
        <title>Draft genome sequence of Aeribacillus pallidus 8m3 from petroleum reservoir.</title>
        <authorList>
            <person name="Poltaraus A.B."/>
            <person name="Nazina T.N."/>
            <person name="Tourova T.P."/>
            <person name="Malakho S.M."/>
            <person name="Korshunova A.V."/>
            <person name="Sokolova D.S."/>
        </authorList>
    </citation>
    <scope>NUCLEOTIDE SEQUENCE [LARGE SCALE GENOMIC DNA]</scope>
    <source>
        <strain evidence="3 4">8m3</strain>
    </source>
</reference>
<dbReference type="InterPro" id="IPR025673">
    <property type="entry name" value="PCYCGC"/>
</dbReference>
<feature type="chain" id="PRO_5039971366" description="Lipoprotein" evidence="1">
    <location>
        <begin position="21"/>
        <end position="157"/>
    </location>
</feature>
<dbReference type="Pfam" id="PF13798">
    <property type="entry name" value="PCYCGC"/>
    <property type="match status" value="1"/>
</dbReference>
<dbReference type="RefSeq" id="WP_063386536.1">
    <property type="nucleotide sequence ID" value="NZ_CP017703.1"/>
</dbReference>
<dbReference type="KEGG" id="apak:AP3564_06530"/>
<dbReference type="Proteomes" id="UP000076476">
    <property type="component" value="Unassembled WGS sequence"/>
</dbReference>
<dbReference type="Proteomes" id="UP000214606">
    <property type="component" value="Chromosome"/>
</dbReference>
<evidence type="ECO:0008006" key="6">
    <source>
        <dbReference type="Google" id="ProtNLM"/>
    </source>
</evidence>
<dbReference type="PROSITE" id="PS51257">
    <property type="entry name" value="PROKAR_LIPOPROTEIN"/>
    <property type="match status" value="1"/>
</dbReference>
<sequence>MKAKQLLVLLFITIIISACSSNKEQSTMEHAPNGDLWETTASRDELPTFLNEYSENIQIIYQAAGKSMELLQWIPCYCGCGDHAGHRSSLNCFVKQVNQNGSVVWDDHGTRCNVCLEIAAEAIKMKQDGKTVKEIRQYIDEKYKEGYANPTDTPMPL</sequence>
<keyword evidence="4" id="KW-1185">Reference proteome</keyword>
<evidence type="ECO:0000313" key="3">
    <source>
        <dbReference type="EMBL" id="KZN97857.1"/>
    </source>
</evidence>
<evidence type="ECO:0000313" key="5">
    <source>
        <dbReference type="Proteomes" id="UP000214606"/>
    </source>
</evidence>
<keyword evidence="1" id="KW-0732">Signal</keyword>
<evidence type="ECO:0000313" key="2">
    <source>
        <dbReference type="EMBL" id="ASS89945.1"/>
    </source>
</evidence>
<accession>A0A163Z0R6</accession>
<feature type="signal peptide" evidence="1">
    <location>
        <begin position="1"/>
        <end position="20"/>
    </location>
</feature>
<dbReference type="STRING" id="33936.AZI98_01570"/>
<gene>
    <name evidence="2" type="ORF">AP3564_06530</name>
    <name evidence="3" type="ORF">AZI98_01570</name>
</gene>
<dbReference type="AlphaFoldDB" id="A0A161ZWK3"/>
<organism evidence="3 4">
    <name type="scientific">Aeribacillus pallidus</name>
    <dbReference type="NCBI Taxonomy" id="33936"/>
    <lineage>
        <taxon>Bacteria</taxon>
        <taxon>Bacillati</taxon>
        <taxon>Bacillota</taxon>
        <taxon>Bacilli</taxon>
        <taxon>Bacillales</taxon>
        <taxon>Bacillaceae</taxon>
        <taxon>Aeribacillus</taxon>
    </lineage>
</organism>
<proteinExistence type="predicted"/>